<dbReference type="AlphaFoldDB" id="A0A166GZS5"/>
<accession>A0A166GZS5</accession>
<keyword evidence="3" id="KW-0812">Transmembrane</keyword>
<evidence type="ECO:0000256" key="2">
    <source>
        <dbReference type="ARBA" id="ARBA00023002"/>
    </source>
</evidence>
<dbReference type="InterPro" id="IPR036291">
    <property type="entry name" value="NAD(P)-bd_dom_sf"/>
</dbReference>
<protein>
    <submittedName>
        <fullName evidence="4">NAD(P)-binding protein</fullName>
    </submittedName>
</protein>
<dbReference type="STRING" id="436010.A0A166GZS5"/>
<keyword evidence="2" id="KW-0560">Oxidoreductase</keyword>
<dbReference type="InterPro" id="IPR002347">
    <property type="entry name" value="SDR_fam"/>
</dbReference>
<dbReference type="SUPFAM" id="SSF51735">
    <property type="entry name" value="NAD(P)-binding Rossmann-fold domains"/>
    <property type="match status" value="1"/>
</dbReference>
<dbReference type="EMBL" id="KV417573">
    <property type="protein sequence ID" value="KZP18334.1"/>
    <property type="molecule type" value="Genomic_DNA"/>
</dbReference>
<gene>
    <name evidence="4" type="ORF">FIBSPDRAFT_593954</name>
</gene>
<feature type="transmembrane region" description="Helical" evidence="3">
    <location>
        <begin position="42"/>
        <end position="63"/>
    </location>
</feature>
<dbReference type="PANTHER" id="PTHR42760:SF133">
    <property type="entry name" value="3-OXOACYL-[ACYL-CARRIER-PROTEIN] REDUCTASE"/>
    <property type="match status" value="1"/>
</dbReference>
<keyword evidence="5" id="KW-1185">Reference proteome</keyword>
<keyword evidence="3" id="KW-1133">Transmembrane helix</keyword>
<dbReference type="PANTHER" id="PTHR42760">
    <property type="entry name" value="SHORT-CHAIN DEHYDROGENASES/REDUCTASES FAMILY MEMBER"/>
    <property type="match status" value="1"/>
</dbReference>
<reference evidence="4 5" key="1">
    <citation type="journal article" date="2016" name="Mol. Biol. Evol.">
        <title>Comparative Genomics of Early-Diverging Mushroom-Forming Fungi Provides Insights into the Origins of Lignocellulose Decay Capabilities.</title>
        <authorList>
            <person name="Nagy L.G."/>
            <person name="Riley R."/>
            <person name="Tritt A."/>
            <person name="Adam C."/>
            <person name="Daum C."/>
            <person name="Floudas D."/>
            <person name="Sun H."/>
            <person name="Yadav J.S."/>
            <person name="Pangilinan J."/>
            <person name="Larsson K.H."/>
            <person name="Matsuura K."/>
            <person name="Barry K."/>
            <person name="Labutti K."/>
            <person name="Kuo R."/>
            <person name="Ohm R.A."/>
            <person name="Bhattacharya S.S."/>
            <person name="Shirouzu T."/>
            <person name="Yoshinaga Y."/>
            <person name="Martin F.M."/>
            <person name="Grigoriev I.V."/>
            <person name="Hibbett D.S."/>
        </authorList>
    </citation>
    <scope>NUCLEOTIDE SEQUENCE [LARGE SCALE GENOMIC DNA]</scope>
    <source>
        <strain evidence="4 5">CBS 109695</strain>
    </source>
</reference>
<comment type="similarity">
    <text evidence="1">Belongs to the short-chain dehydrogenases/reductases (SDR) family.</text>
</comment>
<evidence type="ECO:0000313" key="5">
    <source>
        <dbReference type="Proteomes" id="UP000076532"/>
    </source>
</evidence>
<dbReference type="GO" id="GO:0006633">
    <property type="term" value="P:fatty acid biosynthetic process"/>
    <property type="evidence" value="ECO:0007669"/>
    <property type="project" value="TreeGrafter"/>
</dbReference>
<keyword evidence="3" id="KW-0472">Membrane</keyword>
<name>A0A166GZS5_9AGAM</name>
<dbReference type="GO" id="GO:0016616">
    <property type="term" value="F:oxidoreductase activity, acting on the CH-OH group of donors, NAD or NADP as acceptor"/>
    <property type="evidence" value="ECO:0007669"/>
    <property type="project" value="TreeGrafter"/>
</dbReference>
<evidence type="ECO:0000313" key="4">
    <source>
        <dbReference type="EMBL" id="KZP18334.1"/>
    </source>
</evidence>
<evidence type="ECO:0000256" key="1">
    <source>
        <dbReference type="ARBA" id="ARBA00006484"/>
    </source>
</evidence>
<dbReference type="OrthoDB" id="47007at2759"/>
<dbReference type="Pfam" id="PF00106">
    <property type="entry name" value="adh_short"/>
    <property type="match status" value="2"/>
</dbReference>
<dbReference type="GO" id="GO:0048038">
    <property type="term" value="F:quinone binding"/>
    <property type="evidence" value="ECO:0007669"/>
    <property type="project" value="TreeGrafter"/>
</dbReference>
<sequence>MKDVYSSEWVTICRLTFGAHQLASTDTIFASSSLCMRHRCSIACIIILLVSHIFSSICALELVKQMESTMSLADIFGLQNKVGFLTGAGAGLGAEMAEALAVAGVDVVLAGRNVPKLEVVSQRICDLGRKALVCQVDVTQEDMIEKTRASRARHSFPVWPHRLVQEIVPLSHMLTSIVLDVLINNAGTLEGTSVLHEMSSEEWRRVMSVDLDGVFYVSKAVLEVMLKQGSGKIINIVFQHDPIALENWRPPAGVHKACLVDVQRASLAC</sequence>
<dbReference type="Gene3D" id="3.40.50.720">
    <property type="entry name" value="NAD(P)-binding Rossmann-like Domain"/>
    <property type="match status" value="1"/>
</dbReference>
<dbReference type="Proteomes" id="UP000076532">
    <property type="component" value="Unassembled WGS sequence"/>
</dbReference>
<evidence type="ECO:0000256" key="3">
    <source>
        <dbReference type="SAM" id="Phobius"/>
    </source>
</evidence>
<proteinExistence type="inferred from homology"/>
<organism evidence="4 5">
    <name type="scientific">Athelia psychrophila</name>
    <dbReference type="NCBI Taxonomy" id="1759441"/>
    <lineage>
        <taxon>Eukaryota</taxon>
        <taxon>Fungi</taxon>
        <taxon>Dikarya</taxon>
        <taxon>Basidiomycota</taxon>
        <taxon>Agaricomycotina</taxon>
        <taxon>Agaricomycetes</taxon>
        <taxon>Agaricomycetidae</taxon>
        <taxon>Atheliales</taxon>
        <taxon>Atheliaceae</taxon>
        <taxon>Athelia</taxon>
    </lineage>
</organism>